<dbReference type="KEGG" id="hae:halTADL_2475"/>
<dbReference type="Pfam" id="PF01522">
    <property type="entry name" value="Polysacc_deac_1"/>
    <property type="match status" value="1"/>
</dbReference>
<dbReference type="GO" id="GO:0005975">
    <property type="term" value="P:carbohydrate metabolic process"/>
    <property type="evidence" value="ECO:0007669"/>
    <property type="project" value="InterPro"/>
</dbReference>
<dbReference type="GeneID" id="35003248"/>
<proteinExistence type="predicted"/>
<dbReference type="AlphaFoldDB" id="A0A1H6Y8K7"/>
<accession>A0A1H6Y8K7</accession>
<dbReference type="PANTHER" id="PTHR47561:SF1">
    <property type="entry name" value="POLYSACCHARIDE DEACETYLASE FAMILY PROTEIN (AFU_ORTHOLOGUE AFUA_6G05030)"/>
    <property type="match status" value="1"/>
</dbReference>
<dbReference type="EMBL" id="FNYR01000062">
    <property type="protein sequence ID" value="SEJ37613.1"/>
    <property type="molecule type" value="Genomic_DNA"/>
</dbReference>
<dbReference type="RefSeq" id="WP_089673979.1">
    <property type="nucleotide sequence ID" value="NZ_CP024845.1"/>
</dbReference>
<keyword evidence="3" id="KW-1185">Reference proteome</keyword>
<evidence type="ECO:0000313" key="2">
    <source>
        <dbReference type="EMBL" id="SEJ37613.1"/>
    </source>
</evidence>
<dbReference type="STRING" id="1073996.SAMN05444271_1623"/>
<gene>
    <name evidence="2" type="ORF">SAMN05444271_1623</name>
</gene>
<dbReference type="GO" id="GO:0016810">
    <property type="term" value="F:hydrolase activity, acting on carbon-nitrogen (but not peptide) bonds"/>
    <property type="evidence" value="ECO:0007669"/>
    <property type="project" value="InterPro"/>
</dbReference>
<dbReference type="SUPFAM" id="SSF88713">
    <property type="entry name" value="Glycoside hydrolase/deacetylase"/>
    <property type="match status" value="1"/>
</dbReference>
<feature type="domain" description="NodB homology" evidence="1">
    <location>
        <begin position="35"/>
        <end position="144"/>
    </location>
</feature>
<dbReference type="OrthoDB" id="10436at2157"/>
<dbReference type="Proteomes" id="UP000198888">
    <property type="component" value="Unassembled WGS sequence"/>
</dbReference>
<sequence>MSKSNATVLSKANQDDQKTACITLDLESDWFVDQPGHSYRSVEYLQSYIEMIRQVDVPVTVFVSGRLLEDRPEAVERLRRELDTEFHLHSYAHDPEMKQGFRTDLKQGIDAYEAFFGSRPRAYRAPLGKLTPSQLTILDDAGFDIDSSVFPSVRPGTYNNLGAPIEPYQPPETSDLVEFPIGVIPRLRIPAAQSYLKLGGWPYLRLLSMVDLPDPLVFVSHLHDFFDSGVNEYRSQPMKAIQERNLDASTTLFAELISCLDRQGYRFATIADVYDDHINGGLL</sequence>
<reference evidence="2 3" key="1">
    <citation type="submission" date="2016-10" db="EMBL/GenBank/DDBJ databases">
        <authorList>
            <person name="de Groot N.N."/>
        </authorList>
    </citation>
    <scope>NUCLEOTIDE SEQUENCE [LARGE SCALE GENOMIC DNA]</scope>
    <source>
        <strain evidence="2 3">DSM 22187</strain>
    </source>
</reference>
<protein>
    <submittedName>
        <fullName evidence="2">Polysaccharide deacetylase</fullName>
    </submittedName>
</protein>
<dbReference type="InterPro" id="IPR011330">
    <property type="entry name" value="Glyco_hydro/deAcase_b/a-brl"/>
</dbReference>
<dbReference type="PANTHER" id="PTHR47561">
    <property type="entry name" value="POLYSACCHARIDE DEACETYLASE FAMILY PROTEIN (AFU_ORTHOLOGUE AFUA_6G05030)"/>
    <property type="match status" value="1"/>
</dbReference>
<dbReference type="InterPro" id="IPR002509">
    <property type="entry name" value="NODB_dom"/>
</dbReference>
<dbReference type="Gene3D" id="3.20.20.370">
    <property type="entry name" value="Glycoside hydrolase/deacetylase"/>
    <property type="match status" value="1"/>
</dbReference>
<evidence type="ECO:0000259" key="1">
    <source>
        <dbReference type="Pfam" id="PF01522"/>
    </source>
</evidence>
<organism evidence="2 3">
    <name type="scientific">Halohasta litchfieldiae</name>
    <dbReference type="NCBI Taxonomy" id="1073996"/>
    <lineage>
        <taxon>Archaea</taxon>
        <taxon>Methanobacteriati</taxon>
        <taxon>Methanobacteriota</taxon>
        <taxon>Stenosarchaea group</taxon>
        <taxon>Halobacteria</taxon>
        <taxon>Halobacteriales</taxon>
        <taxon>Haloferacaceae</taxon>
        <taxon>Halohasta</taxon>
    </lineage>
</organism>
<name>A0A1H6Y8K7_9EURY</name>
<accession>A0A2H4Q4C1</accession>
<evidence type="ECO:0000313" key="3">
    <source>
        <dbReference type="Proteomes" id="UP000198888"/>
    </source>
</evidence>